<evidence type="ECO:0000259" key="1">
    <source>
        <dbReference type="PROSITE" id="PS50206"/>
    </source>
</evidence>
<reference evidence="2" key="1">
    <citation type="journal article" date="2014" name="Int. J. Syst. Evol. Microbiol.">
        <title>Complete genome sequence of Corynebacterium casei LMG S-19264T (=DSM 44701T), isolated from a smear-ripened cheese.</title>
        <authorList>
            <consortium name="US DOE Joint Genome Institute (JGI-PGF)"/>
            <person name="Walter F."/>
            <person name="Albersmeier A."/>
            <person name="Kalinowski J."/>
            <person name="Ruckert C."/>
        </authorList>
    </citation>
    <scope>NUCLEOTIDE SEQUENCE</scope>
    <source>
        <strain evidence="2">KCTC 12343</strain>
    </source>
</reference>
<gene>
    <name evidence="2" type="ORF">GCM10007387_37010</name>
</gene>
<accession>A0AA87XZT9</accession>
<organism evidence="2 3">
    <name type="scientific">Pseudoduganella albidiflava</name>
    <dbReference type="NCBI Taxonomy" id="321983"/>
    <lineage>
        <taxon>Bacteria</taxon>
        <taxon>Pseudomonadati</taxon>
        <taxon>Pseudomonadota</taxon>
        <taxon>Betaproteobacteria</taxon>
        <taxon>Burkholderiales</taxon>
        <taxon>Oxalobacteraceae</taxon>
        <taxon>Telluria group</taxon>
        <taxon>Pseudoduganella</taxon>
    </lineage>
</organism>
<dbReference type="SUPFAM" id="SSF52821">
    <property type="entry name" value="Rhodanese/Cell cycle control phosphatase"/>
    <property type="match status" value="1"/>
</dbReference>
<dbReference type="InterPro" id="IPR036873">
    <property type="entry name" value="Rhodanese-like_dom_sf"/>
</dbReference>
<name>A0AA87XZT9_9BURK</name>
<feature type="domain" description="Rhodanese" evidence="1">
    <location>
        <begin position="1"/>
        <end position="37"/>
    </location>
</feature>
<protein>
    <recommendedName>
        <fullName evidence="1">Rhodanese domain-containing protein</fullName>
    </recommendedName>
</protein>
<dbReference type="Proteomes" id="UP000628442">
    <property type="component" value="Unassembled WGS sequence"/>
</dbReference>
<dbReference type="AlphaFoldDB" id="A0AA87XZT9"/>
<evidence type="ECO:0000313" key="2">
    <source>
        <dbReference type="EMBL" id="GGY51214.1"/>
    </source>
</evidence>
<dbReference type="EMBL" id="BMWV01000008">
    <property type="protein sequence ID" value="GGY51214.1"/>
    <property type="molecule type" value="Genomic_DNA"/>
</dbReference>
<reference evidence="2" key="2">
    <citation type="submission" date="2022-12" db="EMBL/GenBank/DDBJ databases">
        <authorList>
            <person name="Sun Q."/>
            <person name="Kim S."/>
        </authorList>
    </citation>
    <scope>NUCLEOTIDE SEQUENCE</scope>
    <source>
        <strain evidence="2">KCTC 12343</strain>
    </source>
</reference>
<dbReference type="Gene3D" id="3.40.250.10">
    <property type="entry name" value="Rhodanese-like domain"/>
    <property type="match status" value="1"/>
</dbReference>
<sequence length="40" mass="4041">MTACHNLLALEVAGLPGAALHPGSWAEWCAAPERPVATGA</sequence>
<dbReference type="PROSITE" id="PS50206">
    <property type="entry name" value="RHODANESE_3"/>
    <property type="match status" value="1"/>
</dbReference>
<comment type="caution">
    <text evidence="2">The sequence shown here is derived from an EMBL/GenBank/DDBJ whole genome shotgun (WGS) entry which is preliminary data.</text>
</comment>
<proteinExistence type="predicted"/>
<dbReference type="InterPro" id="IPR001763">
    <property type="entry name" value="Rhodanese-like_dom"/>
</dbReference>
<evidence type="ECO:0000313" key="3">
    <source>
        <dbReference type="Proteomes" id="UP000628442"/>
    </source>
</evidence>